<dbReference type="PATRIC" id="fig|1218567.3.peg.735"/>
<accession>M6BW90</accession>
<reference evidence="2 3" key="1">
    <citation type="submission" date="2013-01" db="EMBL/GenBank/DDBJ databases">
        <authorList>
            <person name="Harkins D.M."/>
            <person name="Durkin A.S."/>
            <person name="Brinkac L.M."/>
            <person name="Haft D.H."/>
            <person name="Selengut J.D."/>
            <person name="Sanka R."/>
            <person name="DePew J."/>
            <person name="Purushe J."/>
            <person name="Galloway R.L."/>
            <person name="Vinetz J.M."/>
            <person name="Sutton G.G."/>
            <person name="Nierman W.C."/>
            <person name="Fouts D.E."/>
        </authorList>
    </citation>
    <scope>NUCLEOTIDE SEQUENCE [LARGE SCALE GENOMIC DNA]</scope>
    <source>
        <strain evidence="2 3">Sponselee CDC</strain>
    </source>
</reference>
<protein>
    <recommendedName>
        <fullName evidence="1">DUF7660 domain-containing protein</fullName>
    </recommendedName>
</protein>
<proteinExistence type="predicted"/>
<evidence type="ECO:0000259" key="1">
    <source>
        <dbReference type="Pfam" id="PF24693"/>
    </source>
</evidence>
<name>M6BW90_LEPBO</name>
<organism evidence="2 3">
    <name type="scientific">Leptospira borgpetersenii serovar Hardjo-bovis str. Sponselee</name>
    <dbReference type="NCBI Taxonomy" id="1303729"/>
    <lineage>
        <taxon>Bacteria</taxon>
        <taxon>Pseudomonadati</taxon>
        <taxon>Spirochaetota</taxon>
        <taxon>Spirochaetia</taxon>
        <taxon>Leptospirales</taxon>
        <taxon>Leptospiraceae</taxon>
        <taxon>Leptospira</taxon>
    </lineage>
</organism>
<gene>
    <name evidence="2" type="ORF">LEP1GSC016_1940</name>
</gene>
<dbReference type="InterPro" id="IPR056077">
    <property type="entry name" value="DUF7660"/>
</dbReference>
<comment type="caution">
    <text evidence="2">The sequence shown here is derived from an EMBL/GenBank/DDBJ whole genome shotgun (WGS) entry which is preliminary data.</text>
</comment>
<evidence type="ECO:0000313" key="2">
    <source>
        <dbReference type="EMBL" id="EMJ83977.1"/>
    </source>
</evidence>
<dbReference type="Pfam" id="PF24693">
    <property type="entry name" value="DUF7660"/>
    <property type="match status" value="1"/>
</dbReference>
<dbReference type="Proteomes" id="UP000011873">
    <property type="component" value="Unassembled WGS sequence"/>
</dbReference>
<dbReference type="AlphaFoldDB" id="M6BW90"/>
<feature type="domain" description="DUF7660" evidence="1">
    <location>
        <begin position="2"/>
        <end position="38"/>
    </location>
</feature>
<sequence>MYSEDIIGFYRNSNLDLNPKIASWQLFADILCGARIYE</sequence>
<evidence type="ECO:0000313" key="3">
    <source>
        <dbReference type="Proteomes" id="UP000011873"/>
    </source>
</evidence>
<dbReference type="EMBL" id="ANMU01000031">
    <property type="protein sequence ID" value="EMJ83977.1"/>
    <property type="molecule type" value="Genomic_DNA"/>
</dbReference>